<name>A0A1J9QE74_9EURO</name>
<sequence length="269" mass="31433">MFCTVNSQLRPSYVAASRATAARVRGEQELRKLSYSRGFTIEYQQDRETRENDQCRKAIAPATKATYDPVVELWWRLSRNEPEDTNFAKHELGPSAQTLKNFTEFYVTSRKKDLPSRQTIRQRFSCLVAEWEAKTCRVLPTTLKNDVYNVCQMSWYTLMLYLLTRKYGLSGKPREKFTATRMDINYLLRHLFGDDYHDYVHEIVRVYLGLILSLFSGSGARSSAVVESNAYRGSNESLYYKSKPGEVKYWVTIDQEFLKGQRYNDEKHV</sequence>
<accession>A0A1J9QE74</accession>
<dbReference type="Proteomes" id="UP000242791">
    <property type="component" value="Unassembled WGS sequence"/>
</dbReference>
<dbReference type="OrthoDB" id="4185537at2759"/>
<evidence type="ECO:0000313" key="2">
    <source>
        <dbReference type="Proteomes" id="UP000242791"/>
    </source>
</evidence>
<keyword evidence="2" id="KW-1185">Reference proteome</keyword>
<organism evidence="1 2">
    <name type="scientific">Blastomyces percursus</name>
    <dbReference type="NCBI Taxonomy" id="1658174"/>
    <lineage>
        <taxon>Eukaryota</taxon>
        <taxon>Fungi</taxon>
        <taxon>Dikarya</taxon>
        <taxon>Ascomycota</taxon>
        <taxon>Pezizomycotina</taxon>
        <taxon>Eurotiomycetes</taxon>
        <taxon>Eurotiomycetidae</taxon>
        <taxon>Onygenales</taxon>
        <taxon>Ajellomycetaceae</taxon>
        <taxon>Blastomyces</taxon>
    </lineage>
</organism>
<gene>
    <name evidence="1" type="ORF">ACJ73_01792</name>
</gene>
<dbReference type="PANTHER" id="PTHR37535:SF3">
    <property type="entry name" value="FLUG DOMAIN-CONTAINING PROTEIN"/>
    <property type="match status" value="1"/>
</dbReference>
<comment type="caution">
    <text evidence="1">The sequence shown here is derived from an EMBL/GenBank/DDBJ whole genome shotgun (WGS) entry which is preliminary data.</text>
</comment>
<protein>
    <submittedName>
        <fullName evidence="1">Uncharacterized protein</fullName>
    </submittedName>
</protein>
<proteinExistence type="predicted"/>
<dbReference type="AlphaFoldDB" id="A0A1J9QE74"/>
<reference evidence="1 2" key="1">
    <citation type="submission" date="2015-08" db="EMBL/GenBank/DDBJ databases">
        <title>Emmonsia species relationships and genome sequence.</title>
        <authorList>
            <person name="Cuomo C.A."/>
            <person name="Schwartz I.S."/>
            <person name="Kenyon C."/>
            <person name="De Hoog G.S."/>
            <person name="Govender N.P."/>
            <person name="Botha A."/>
            <person name="Moreno L."/>
            <person name="De Vries M."/>
            <person name="Munoz J.F."/>
            <person name="Stielow J.B."/>
        </authorList>
    </citation>
    <scope>NUCLEOTIDE SEQUENCE [LARGE SCALE GENOMIC DNA]</scope>
    <source>
        <strain evidence="1 2">EI222</strain>
    </source>
</reference>
<evidence type="ECO:0000313" key="1">
    <source>
        <dbReference type="EMBL" id="OJD26825.1"/>
    </source>
</evidence>
<dbReference type="EMBL" id="LGTZ01000172">
    <property type="protein sequence ID" value="OJD26825.1"/>
    <property type="molecule type" value="Genomic_DNA"/>
</dbReference>
<dbReference type="PANTHER" id="PTHR37535">
    <property type="entry name" value="FLUG DOMAIN PROTEIN"/>
    <property type="match status" value="1"/>
</dbReference>
<dbReference type="VEuPathDB" id="FungiDB:ACJ73_01792"/>
<dbReference type="STRING" id="1658174.A0A1J9QE74"/>